<protein>
    <recommendedName>
        <fullName evidence="4">DUF4345 domain-containing protein</fullName>
    </recommendedName>
</protein>
<dbReference type="EMBL" id="JBHSAJ010000060">
    <property type="protein sequence ID" value="MFC3937021.1"/>
    <property type="molecule type" value="Genomic_DNA"/>
</dbReference>
<sequence>MKPPPLPMRLSGKLFAACGLWMFLLGVYFILLRPALLPEDPRFMGTTIETLRAAAPGLEGWLGHVFNVMGGFMVAAGTMTILVAWRFLVRRAPGTLLALAIAGASGVALMSATNFLLHSDFRWLLLVPVLLWLAGLVCYMREDAAATSAAAK</sequence>
<evidence type="ECO:0000313" key="2">
    <source>
        <dbReference type="EMBL" id="MFC3937021.1"/>
    </source>
</evidence>
<proteinExistence type="predicted"/>
<reference evidence="3" key="1">
    <citation type="journal article" date="2019" name="Int. J. Syst. Evol. Microbiol.">
        <title>The Global Catalogue of Microorganisms (GCM) 10K type strain sequencing project: providing services to taxonomists for standard genome sequencing and annotation.</title>
        <authorList>
            <consortium name="The Broad Institute Genomics Platform"/>
            <consortium name="The Broad Institute Genome Sequencing Center for Infectious Disease"/>
            <person name="Wu L."/>
            <person name="Ma J."/>
        </authorList>
    </citation>
    <scope>NUCLEOTIDE SEQUENCE [LARGE SCALE GENOMIC DNA]</scope>
    <source>
        <strain evidence="3">CCUG 2113</strain>
    </source>
</reference>
<keyword evidence="1" id="KW-0472">Membrane</keyword>
<evidence type="ECO:0000256" key="1">
    <source>
        <dbReference type="SAM" id="Phobius"/>
    </source>
</evidence>
<gene>
    <name evidence="2" type="ORF">ACFOW3_20575</name>
</gene>
<comment type="caution">
    <text evidence="2">The sequence shown here is derived from an EMBL/GenBank/DDBJ whole genome shotgun (WGS) entry which is preliminary data.</text>
</comment>
<feature type="transmembrane region" description="Helical" evidence="1">
    <location>
        <begin position="96"/>
        <end position="117"/>
    </location>
</feature>
<feature type="transmembrane region" description="Helical" evidence="1">
    <location>
        <begin position="12"/>
        <end position="31"/>
    </location>
</feature>
<keyword evidence="3" id="KW-1185">Reference proteome</keyword>
<feature type="transmembrane region" description="Helical" evidence="1">
    <location>
        <begin position="123"/>
        <end position="140"/>
    </location>
</feature>
<dbReference type="RefSeq" id="WP_082437329.1">
    <property type="nucleotide sequence ID" value="NZ_JAMXAX010000004.1"/>
</dbReference>
<evidence type="ECO:0000313" key="3">
    <source>
        <dbReference type="Proteomes" id="UP001595693"/>
    </source>
</evidence>
<keyword evidence="1" id="KW-0812">Transmembrane</keyword>
<dbReference type="Proteomes" id="UP001595693">
    <property type="component" value="Unassembled WGS sequence"/>
</dbReference>
<name>A0ABV8DEQ0_9BURK</name>
<feature type="transmembrane region" description="Helical" evidence="1">
    <location>
        <begin position="68"/>
        <end position="89"/>
    </location>
</feature>
<evidence type="ECO:0008006" key="4">
    <source>
        <dbReference type="Google" id="ProtNLM"/>
    </source>
</evidence>
<organism evidence="2 3">
    <name type="scientific">Acidovorax facilis</name>
    <dbReference type="NCBI Taxonomy" id="12917"/>
    <lineage>
        <taxon>Bacteria</taxon>
        <taxon>Pseudomonadati</taxon>
        <taxon>Pseudomonadota</taxon>
        <taxon>Betaproteobacteria</taxon>
        <taxon>Burkholderiales</taxon>
        <taxon>Comamonadaceae</taxon>
        <taxon>Acidovorax</taxon>
    </lineage>
</organism>
<accession>A0ABV8DEQ0</accession>
<keyword evidence="1" id="KW-1133">Transmembrane helix</keyword>